<dbReference type="EMBL" id="QDEB01132292">
    <property type="protein sequence ID" value="RZB38967.1"/>
    <property type="molecule type" value="Genomic_DNA"/>
</dbReference>
<dbReference type="AlphaFoldDB" id="A0A482V6U9"/>
<dbReference type="GO" id="GO:0004252">
    <property type="term" value="F:serine-type endopeptidase activity"/>
    <property type="evidence" value="ECO:0007669"/>
    <property type="project" value="InterPro"/>
</dbReference>
<dbReference type="SUPFAM" id="SSF50494">
    <property type="entry name" value="Trypsin-like serine proteases"/>
    <property type="match status" value="1"/>
</dbReference>
<dbReference type="InterPro" id="IPR018114">
    <property type="entry name" value="TRYPSIN_HIS"/>
</dbReference>
<feature type="non-terminal residue" evidence="4">
    <location>
        <position position="1"/>
    </location>
</feature>
<protein>
    <submittedName>
        <fullName evidence="4">Trypsin and/or DUF1986 domain containing protein</fullName>
    </submittedName>
</protein>
<evidence type="ECO:0000313" key="4">
    <source>
        <dbReference type="EMBL" id="RZB38967.1"/>
    </source>
</evidence>
<evidence type="ECO:0000313" key="5">
    <source>
        <dbReference type="Proteomes" id="UP000292052"/>
    </source>
</evidence>
<comment type="caution">
    <text evidence="4">The sequence shown here is derived from an EMBL/GenBank/DDBJ whole genome shotgun (WGS) entry which is preliminary data.</text>
</comment>
<dbReference type="GO" id="GO:0006508">
    <property type="term" value="P:proteolysis"/>
    <property type="evidence" value="ECO:0007669"/>
    <property type="project" value="UniProtKB-KW"/>
</dbReference>
<gene>
    <name evidence="4" type="ORF">BDFB_007343</name>
</gene>
<dbReference type="PROSITE" id="PS00135">
    <property type="entry name" value="TRYPSIN_SER"/>
    <property type="match status" value="1"/>
</dbReference>
<keyword evidence="5" id="KW-1185">Reference proteome</keyword>
<dbReference type="InterPro" id="IPR043504">
    <property type="entry name" value="Peptidase_S1_PA_chymotrypsin"/>
</dbReference>
<dbReference type="InterPro" id="IPR009003">
    <property type="entry name" value="Peptidase_S1_PA"/>
</dbReference>
<keyword evidence="1" id="KW-1015">Disulfide bond</keyword>
<name>A0A482V6U9_ASBVE</name>
<dbReference type="CDD" id="cd00190">
    <property type="entry name" value="Tryp_SPc"/>
    <property type="match status" value="1"/>
</dbReference>
<dbReference type="PRINTS" id="PR00722">
    <property type="entry name" value="CHYMOTRYPSIN"/>
</dbReference>
<dbReference type="Proteomes" id="UP000292052">
    <property type="component" value="Unassembled WGS sequence"/>
</dbReference>
<dbReference type="Gene3D" id="2.40.10.10">
    <property type="entry name" value="Trypsin-like serine proteases"/>
    <property type="match status" value="1"/>
</dbReference>
<dbReference type="OrthoDB" id="6769936at2759"/>
<dbReference type="InterPro" id="IPR033116">
    <property type="entry name" value="TRYPSIN_SER"/>
</dbReference>
<evidence type="ECO:0000256" key="1">
    <source>
        <dbReference type="ARBA" id="ARBA00023157"/>
    </source>
</evidence>
<evidence type="ECO:0000256" key="2">
    <source>
        <dbReference type="RuleBase" id="RU363034"/>
    </source>
</evidence>
<dbReference type="InterPro" id="IPR001254">
    <property type="entry name" value="Trypsin_dom"/>
</dbReference>
<dbReference type="InterPro" id="IPR001314">
    <property type="entry name" value="Peptidase_S1A"/>
</dbReference>
<evidence type="ECO:0000259" key="3">
    <source>
        <dbReference type="PROSITE" id="PS50240"/>
    </source>
</evidence>
<dbReference type="PANTHER" id="PTHR24252:SF7">
    <property type="entry name" value="HYALIN"/>
    <property type="match status" value="1"/>
</dbReference>
<keyword evidence="2" id="KW-0645">Protease</keyword>
<dbReference type="PANTHER" id="PTHR24252">
    <property type="entry name" value="ACROSIN-RELATED"/>
    <property type="match status" value="1"/>
</dbReference>
<proteinExistence type="predicted"/>
<organism evidence="4 5">
    <name type="scientific">Asbolus verrucosus</name>
    <name type="common">Desert ironclad beetle</name>
    <dbReference type="NCBI Taxonomy" id="1661398"/>
    <lineage>
        <taxon>Eukaryota</taxon>
        <taxon>Metazoa</taxon>
        <taxon>Ecdysozoa</taxon>
        <taxon>Arthropoda</taxon>
        <taxon>Hexapoda</taxon>
        <taxon>Insecta</taxon>
        <taxon>Pterygota</taxon>
        <taxon>Neoptera</taxon>
        <taxon>Endopterygota</taxon>
        <taxon>Coleoptera</taxon>
        <taxon>Polyphaga</taxon>
        <taxon>Cucujiformia</taxon>
        <taxon>Tenebrionidae</taxon>
        <taxon>Pimeliinae</taxon>
        <taxon>Asbolus</taxon>
    </lineage>
</organism>
<dbReference type="PROSITE" id="PS00134">
    <property type="entry name" value="TRYPSIN_HIS"/>
    <property type="match status" value="1"/>
</dbReference>
<keyword evidence="2" id="KW-0378">Hydrolase</keyword>
<keyword evidence="2" id="KW-0720">Serine protease</keyword>
<reference evidence="4 5" key="1">
    <citation type="submission" date="2017-03" db="EMBL/GenBank/DDBJ databases">
        <title>Genome of the blue death feigning beetle - Asbolus verrucosus.</title>
        <authorList>
            <person name="Rider S.D."/>
        </authorList>
    </citation>
    <scope>NUCLEOTIDE SEQUENCE [LARGE SCALE GENOMIC DNA]</scope>
    <source>
        <strain evidence="4">Butters</strain>
        <tissue evidence="4">Head and leg muscle</tissue>
    </source>
</reference>
<dbReference type="PROSITE" id="PS50240">
    <property type="entry name" value="TRYPSIN_DOM"/>
    <property type="match status" value="1"/>
</dbReference>
<dbReference type="FunFam" id="2.40.10.10:FF:000166">
    <property type="entry name" value="Trypsin"/>
    <property type="match status" value="1"/>
</dbReference>
<dbReference type="STRING" id="1661398.A0A482V6U9"/>
<sequence>VSPRIFNGQPADKGQFPWQVAIHIPKSDGLHFCGGALISDEWILTAGHCVRGIVLGSVDLEVDDPDRVEVNATEYVLHEEYDPYIFDNDIGAIKLLTPLTFNDYVKPIALNSDEMVSNISVIVSGWGRTSDDPDANITSQLNYANLRVISNDECQKHTSVLTPGMLCTVPDDSIQNICGGDSGGALVADLFINPTHVALVSWYKMCESDKVAGYTRTSYYRDWIKRVTQV</sequence>
<dbReference type="Pfam" id="PF00089">
    <property type="entry name" value="Trypsin"/>
    <property type="match status" value="1"/>
</dbReference>
<dbReference type="SMART" id="SM00020">
    <property type="entry name" value="Tryp_SPc"/>
    <property type="match status" value="1"/>
</dbReference>
<feature type="domain" description="Peptidase S1" evidence="3">
    <location>
        <begin position="5"/>
        <end position="229"/>
    </location>
</feature>
<accession>A0A482V6U9</accession>